<reference evidence="2 3" key="1">
    <citation type="submission" date="2015-07" db="EMBL/GenBank/DDBJ databases">
        <authorList>
            <person name="Noorani M."/>
        </authorList>
    </citation>
    <scope>NUCLEOTIDE SEQUENCE [LARGE SCALE GENOMIC DNA]</scope>
    <source>
        <strain evidence="2 3">CECT 5088</strain>
    </source>
</reference>
<keyword evidence="1" id="KW-0812">Transmembrane</keyword>
<keyword evidence="3" id="KW-1185">Reference proteome</keyword>
<name>A0A0M6XR73_9RHOB</name>
<keyword evidence="1" id="KW-0472">Membrane</keyword>
<dbReference type="STRING" id="282197.SAMN04488517_102399"/>
<gene>
    <name evidence="2" type="ORF">JAN5088_02352</name>
</gene>
<accession>A0A0M6XR73</accession>
<organism evidence="2 3">
    <name type="scientific">Jannaschia rubra</name>
    <dbReference type="NCBI Taxonomy" id="282197"/>
    <lineage>
        <taxon>Bacteria</taxon>
        <taxon>Pseudomonadati</taxon>
        <taxon>Pseudomonadota</taxon>
        <taxon>Alphaproteobacteria</taxon>
        <taxon>Rhodobacterales</taxon>
        <taxon>Roseobacteraceae</taxon>
        <taxon>Jannaschia</taxon>
    </lineage>
</organism>
<evidence type="ECO:0000256" key="1">
    <source>
        <dbReference type="SAM" id="Phobius"/>
    </source>
</evidence>
<protein>
    <submittedName>
        <fullName evidence="2">Uncharacterized protein</fullName>
    </submittedName>
</protein>
<keyword evidence="1" id="KW-1133">Transmembrane helix</keyword>
<dbReference type="RefSeq" id="WP_055682965.1">
    <property type="nucleotide sequence ID" value="NZ_CXPG01000020.1"/>
</dbReference>
<proteinExistence type="predicted"/>
<evidence type="ECO:0000313" key="2">
    <source>
        <dbReference type="EMBL" id="CTQ33570.1"/>
    </source>
</evidence>
<dbReference type="AlphaFoldDB" id="A0A0M6XR73"/>
<dbReference type="Proteomes" id="UP000048908">
    <property type="component" value="Unassembled WGS sequence"/>
</dbReference>
<sequence length="61" mass="6295">MMTMIAVALLQVTSVSLAIFAARRFRDPGPAYLLGNVIGLSLLALGGAGVIFGSSFLLLAQ</sequence>
<evidence type="ECO:0000313" key="3">
    <source>
        <dbReference type="Proteomes" id="UP000048908"/>
    </source>
</evidence>
<dbReference type="EMBL" id="CXPG01000020">
    <property type="protein sequence ID" value="CTQ33570.1"/>
    <property type="molecule type" value="Genomic_DNA"/>
</dbReference>
<feature type="transmembrane region" description="Helical" evidence="1">
    <location>
        <begin position="37"/>
        <end position="60"/>
    </location>
</feature>